<evidence type="ECO:0000256" key="1">
    <source>
        <dbReference type="SAM" id="Phobius"/>
    </source>
</evidence>
<keyword evidence="1" id="KW-0472">Membrane</keyword>
<evidence type="ECO:0000313" key="2">
    <source>
        <dbReference type="EMBL" id="QHT94487.1"/>
    </source>
</evidence>
<dbReference type="EMBL" id="MN740222">
    <property type="protein sequence ID" value="QHT94487.1"/>
    <property type="molecule type" value="Genomic_DNA"/>
</dbReference>
<proteinExistence type="predicted"/>
<reference evidence="2" key="1">
    <citation type="journal article" date="2020" name="Nature">
        <title>Giant virus diversity and host interactions through global metagenomics.</title>
        <authorList>
            <person name="Schulz F."/>
            <person name="Roux S."/>
            <person name="Paez-Espino D."/>
            <person name="Jungbluth S."/>
            <person name="Walsh D.A."/>
            <person name="Denef V.J."/>
            <person name="McMahon K.D."/>
            <person name="Konstantinidis K.T."/>
            <person name="Eloe-Fadrosh E.A."/>
            <person name="Kyrpides N.C."/>
            <person name="Woyke T."/>
        </authorList>
    </citation>
    <scope>NUCLEOTIDE SEQUENCE</scope>
    <source>
        <strain evidence="2">GVMAG-M-3300024258-28</strain>
    </source>
</reference>
<keyword evidence="1" id="KW-1133">Transmembrane helix</keyword>
<organism evidence="2">
    <name type="scientific">viral metagenome</name>
    <dbReference type="NCBI Taxonomy" id="1070528"/>
    <lineage>
        <taxon>unclassified sequences</taxon>
        <taxon>metagenomes</taxon>
        <taxon>organismal metagenomes</taxon>
    </lineage>
</organism>
<protein>
    <submittedName>
        <fullName evidence="2">Uncharacterized protein</fullName>
    </submittedName>
</protein>
<keyword evidence="1" id="KW-0812">Transmembrane</keyword>
<feature type="transmembrane region" description="Helical" evidence="1">
    <location>
        <begin position="7"/>
        <end position="25"/>
    </location>
</feature>
<dbReference type="AlphaFoldDB" id="A0A6C0IRI0"/>
<name>A0A6C0IRI0_9ZZZZ</name>
<sequence>MFKNKDLTRIALVSMGAIILSFVVTKMNDRNNKEKQDDDFDKIQTYLLNDSPLYGYNRPKMWIHSKYELNSRKWKSFHSRSNTDLNQPYLHLTIKSILNYNSDDFNICLIDDNSFKRLIPSWDVDIQHLAEPMKSHFRELGMMMLVYYYGGMVVPNSFVCLRKLLPFYEKYTSGDKFFTVENINRGNNLMKGTDTYSFVPDIKICGAKKNNEVLMETINSLQSRLKSGHFSSESDFIGQLSTDLLSQVKIGKMTLVDGKEVAIKDSKNKAILLDDFMEEAYLNVGKYIYGLIIPGEELLTRTKYNWFAVMSEEELLNSRLAISKYLKVSSVDAIECQTVKKKSVVTI</sequence>
<accession>A0A6C0IRI0</accession>